<feature type="region of interest" description="Disordered" evidence="1">
    <location>
        <begin position="197"/>
        <end position="219"/>
    </location>
</feature>
<dbReference type="GO" id="GO:0008168">
    <property type="term" value="F:methyltransferase activity"/>
    <property type="evidence" value="ECO:0007669"/>
    <property type="project" value="UniProtKB-KW"/>
</dbReference>
<dbReference type="GO" id="GO:0032259">
    <property type="term" value="P:methylation"/>
    <property type="evidence" value="ECO:0007669"/>
    <property type="project" value="UniProtKB-KW"/>
</dbReference>
<dbReference type="InterPro" id="IPR013216">
    <property type="entry name" value="Methyltransf_11"/>
</dbReference>
<dbReference type="Proteomes" id="UP001448207">
    <property type="component" value="Unassembled WGS sequence"/>
</dbReference>
<dbReference type="PANTHER" id="PTHR43591">
    <property type="entry name" value="METHYLTRANSFERASE"/>
    <property type="match status" value="1"/>
</dbReference>
<reference evidence="3 4" key="1">
    <citation type="submission" date="2024-04" db="EMBL/GenBank/DDBJ databases">
        <title>Symmetric and asymmetric DNA N6-adenine methylation regulates different biological responses in Mucorales.</title>
        <authorList>
            <consortium name="Lawrence Berkeley National Laboratory"/>
            <person name="Lax C."/>
            <person name="Mondo S.J."/>
            <person name="Osorio-Concepcion M."/>
            <person name="Muszewska A."/>
            <person name="Corrochano-Luque M."/>
            <person name="Gutierrez G."/>
            <person name="Riley R."/>
            <person name="Lipzen A."/>
            <person name="Guo J."/>
            <person name="Hundley H."/>
            <person name="Amirebrahimi M."/>
            <person name="Ng V."/>
            <person name="Lorenzo-Gutierrez D."/>
            <person name="Binder U."/>
            <person name="Yang J."/>
            <person name="Song Y."/>
            <person name="Canovas D."/>
            <person name="Navarro E."/>
            <person name="Freitag M."/>
            <person name="Gabaldon T."/>
            <person name="Grigoriev I.V."/>
            <person name="Corrochano L.M."/>
            <person name="Nicolas F.E."/>
            <person name="Garre V."/>
        </authorList>
    </citation>
    <scope>NUCLEOTIDE SEQUENCE [LARGE SCALE GENOMIC DNA]</scope>
    <source>
        <strain evidence="3 4">L51</strain>
    </source>
</reference>
<dbReference type="CDD" id="cd02440">
    <property type="entry name" value="AdoMet_MTases"/>
    <property type="match status" value="1"/>
</dbReference>
<name>A0ABR3AU87_PHYBL</name>
<gene>
    <name evidence="3" type="ORF">J3Q64DRAFT_1179173</name>
</gene>
<comment type="caution">
    <text evidence="3">The sequence shown here is derived from an EMBL/GenBank/DDBJ whole genome shotgun (WGS) entry which is preliminary data.</text>
</comment>
<dbReference type="Gene3D" id="3.40.50.150">
    <property type="entry name" value="Vaccinia Virus protein VP39"/>
    <property type="match status" value="1"/>
</dbReference>
<dbReference type="SUPFAM" id="SSF53335">
    <property type="entry name" value="S-adenosyl-L-methionine-dependent methyltransferases"/>
    <property type="match status" value="1"/>
</dbReference>
<sequence>MVSKALKPVAPSTSRTSYFISKLLSSTKDTKSYRPAPNSIEDIERDGVRHNALKLAFKGDFKAPLQRQLQAGGCEVLDIGCGSGFWTSDMATKYKLSYFTGIDADKSALPSKSRSKNIVYQRIDITELPLPYQDNQFDFVFIRSMTDFVPDEYWDKILNELVRVMKKGAYLECTEAYADLIDAGPGMKTIMKLVNTSSRSYSPPGSPTTPSPSQQNPLPNRIASISQLMEMRIEHTHTPVGKFGDAVGSLLAEYWEKTVQGSRQKWIRQKLITEKELDTAVEDMRKENETHKTYMSWYSVVAQKKGYKGPVIQFEDVDADNNYHILR</sequence>
<keyword evidence="4" id="KW-1185">Reference proteome</keyword>
<evidence type="ECO:0000313" key="4">
    <source>
        <dbReference type="Proteomes" id="UP001448207"/>
    </source>
</evidence>
<proteinExistence type="predicted"/>
<protein>
    <submittedName>
        <fullName evidence="3">S-adenosyl-L-methionine-dependent methyltransferase</fullName>
    </submittedName>
</protein>
<keyword evidence="3" id="KW-0808">Transferase</keyword>
<keyword evidence="3" id="KW-0489">Methyltransferase</keyword>
<dbReference type="Pfam" id="PF08241">
    <property type="entry name" value="Methyltransf_11"/>
    <property type="match status" value="1"/>
</dbReference>
<dbReference type="InterPro" id="IPR029063">
    <property type="entry name" value="SAM-dependent_MTases_sf"/>
</dbReference>
<feature type="domain" description="Methyltransferase type 11" evidence="2">
    <location>
        <begin position="77"/>
        <end position="171"/>
    </location>
</feature>
<accession>A0ABR3AU87</accession>
<evidence type="ECO:0000259" key="2">
    <source>
        <dbReference type="Pfam" id="PF08241"/>
    </source>
</evidence>
<dbReference type="EMBL" id="JBCLYO010000016">
    <property type="protein sequence ID" value="KAL0081941.1"/>
    <property type="molecule type" value="Genomic_DNA"/>
</dbReference>
<evidence type="ECO:0000313" key="3">
    <source>
        <dbReference type="EMBL" id="KAL0081941.1"/>
    </source>
</evidence>
<evidence type="ECO:0000256" key="1">
    <source>
        <dbReference type="SAM" id="MobiDB-lite"/>
    </source>
</evidence>
<organism evidence="3 4">
    <name type="scientific">Phycomyces blakesleeanus</name>
    <dbReference type="NCBI Taxonomy" id="4837"/>
    <lineage>
        <taxon>Eukaryota</taxon>
        <taxon>Fungi</taxon>
        <taxon>Fungi incertae sedis</taxon>
        <taxon>Mucoromycota</taxon>
        <taxon>Mucoromycotina</taxon>
        <taxon>Mucoromycetes</taxon>
        <taxon>Mucorales</taxon>
        <taxon>Phycomycetaceae</taxon>
        <taxon>Phycomyces</taxon>
    </lineage>
</organism>